<evidence type="ECO:0000259" key="1">
    <source>
        <dbReference type="Pfam" id="PF00675"/>
    </source>
</evidence>
<dbReference type="GO" id="GO:0046872">
    <property type="term" value="F:metal ion binding"/>
    <property type="evidence" value="ECO:0007669"/>
    <property type="project" value="InterPro"/>
</dbReference>
<evidence type="ECO:0008006" key="5">
    <source>
        <dbReference type="Google" id="ProtNLM"/>
    </source>
</evidence>
<dbReference type="eggNOG" id="COG0612">
    <property type="taxonomic scope" value="Bacteria"/>
</dbReference>
<gene>
    <name evidence="3" type="ORF">FC59_GL000421</name>
</gene>
<dbReference type="Pfam" id="PF05193">
    <property type="entry name" value="Peptidase_M16_C"/>
    <property type="match status" value="1"/>
</dbReference>
<proteinExistence type="predicted"/>
<comment type="caution">
    <text evidence="3">The sequence shown here is derived from an EMBL/GenBank/DDBJ whole genome shotgun (WGS) entry which is preliminary data.</text>
</comment>
<reference evidence="3 4" key="1">
    <citation type="journal article" date="2015" name="Genome Announc.">
        <title>Expanding the biotechnology potential of lactobacilli through comparative genomics of 213 strains and associated genera.</title>
        <authorList>
            <person name="Sun Z."/>
            <person name="Harris H.M."/>
            <person name="McCann A."/>
            <person name="Guo C."/>
            <person name="Argimon S."/>
            <person name="Zhang W."/>
            <person name="Yang X."/>
            <person name="Jeffery I.B."/>
            <person name="Cooney J.C."/>
            <person name="Kagawa T.F."/>
            <person name="Liu W."/>
            <person name="Song Y."/>
            <person name="Salvetti E."/>
            <person name="Wrobel A."/>
            <person name="Rasinkangas P."/>
            <person name="Parkhill J."/>
            <person name="Rea M.C."/>
            <person name="O'Sullivan O."/>
            <person name="Ritari J."/>
            <person name="Douillard F.P."/>
            <person name="Paul Ross R."/>
            <person name="Yang R."/>
            <person name="Briner A.E."/>
            <person name="Felis G.E."/>
            <person name="de Vos W.M."/>
            <person name="Barrangou R."/>
            <person name="Klaenhammer T.R."/>
            <person name="Caufield P.W."/>
            <person name="Cui Y."/>
            <person name="Zhang H."/>
            <person name="O'Toole P.W."/>
        </authorList>
    </citation>
    <scope>NUCLEOTIDE SEQUENCE [LARGE SCALE GENOMIC DNA]</scope>
    <source>
        <strain evidence="3 4">DSM 16761</strain>
    </source>
</reference>
<accession>A0A0R1VHS7</accession>
<dbReference type="Pfam" id="PF00675">
    <property type="entry name" value="Peptidase_M16"/>
    <property type="match status" value="1"/>
</dbReference>
<dbReference type="InterPro" id="IPR050361">
    <property type="entry name" value="MPP/UQCRC_Complex"/>
</dbReference>
<dbReference type="OrthoDB" id="9811314at2"/>
<evidence type="ECO:0000313" key="4">
    <source>
        <dbReference type="Proteomes" id="UP000051307"/>
    </source>
</evidence>
<dbReference type="InterPro" id="IPR011249">
    <property type="entry name" value="Metalloenz_LuxS/M16"/>
</dbReference>
<dbReference type="AlphaFoldDB" id="A0A0R1VHS7"/>
<dbReference type="InterPro" id="IPR007863">
    <property type="entry name" value="Peptidase_M16_C"/>
</dbReference>
<evidence type="ECO:0000259" key="2">
    <source>
        <dbReference type="Pfam" id="PF05193"/>
    </source>
</evidence>
<dbReference type="SUPFAM" id="SSF63411">
    <property type="entry name" value="LuxS/MPP-like metallohydrolase"/>
    <property type="match status" value="1"/>
</dbReference>
<dbReference type="InterPro" id="IPR011765">
    <property type="entry name" value="Pept_M16_N"/>
</dbReference>
<dbReference type="PATRIC" id="fig|1423767.3.peg.434"/>
<dbReference type="RefSeq" id="WP_025015454.1">
    <property type="nucleotide sequence ID" value="NZ_AZFU01000016.1"/>
</dbReference>
<feature type="domain" description="Peptidase M16 N-terminal" evidence="1">
    <location>
        <begin position="31"/>
        <end position="157"/>
    </location>
</feature>
<organism evidence="3 4">
    <name type="scientific">Lactobacillus kitasatonis DSM 16761 = JCM 1039</name>
    <dbReference type="NCBI Taxonomy" id="1423767"/>
    <lineage>
        <taxon>Bacteria</taxon>
        <taxon>Bacillati</taxon>
        <taxon>Bacillota</taxon>
        <taxon>Bacilli</taxon>
        <taxon>Lactobacillales</taxon>
        <taxon>Lactobacillaceae</taxon>
        <taxon>Lactobacillus</taxon>
    </lineage>
</organism>
<sequence length="416" mass="47515">MIIPKIIKREYKSGFKAEVILKPHFYQRFFGIIIDFGSSDPQKVAGSAHFLEHKLFAKKDGDISHKFEEIGADVNAFTSFNETMFYCSGINHTPKMIDLLFELVGQPYFTKQNIAKEAPIITQELAMYKNDPIWGLNNAIMTEMFGHSNLGVEVVGTEKSIASVNKSNLTDAYSKNYVPAKMQFIACGDFSDNQVKTILRQVGKLQEKYFQAAKVELDQKEAPVGEMKDIVLPVKGNSRAFGIGIRFENFKKVLSSLDLTQILLEIMLESKLSVMGTWFEEMRDKQILTNPLQISVNYTRQGDFTTIFGVSQQADKAIQEIKRELTKPVAKNSEEYHFLEKNFALQKEEWLARTVRTMNDLSSLAIEMIEENLDHENLDLNLKKLQVMGFDEFNQLCKQLMKDSTICSAYLDPDRE</sequence>
<dbReference type="Gene3D" id="3.30.830.10">
    <property type="entry name" value="Metalloenzyme, LuxS/M16 peptidase-like"/>
    <property type="match status" value="2"/>
</dbReference>
<dbReference type="PANTHER" id="PTHR11851">
    <property type="entry name" value="METALLOPROTEASE"/>
    <property type="match status" value="1"/>
</dbReference>
<name>A0A0R1VHS7_9LACO</name>
<dbReference type="Proteomes" id="UP000051307">
    <property type="component" value="Unassembled WGS sequence"/>
</dbReference>
<dbReference type="PANTHER" id="PTHR11851:SF134">
    <property type="entry name" value="ZINC-DEPENDENT PROTEASE"/>
    <property type="match status" value="1"/>
</dbReference>
<dbReference type="EMBL" id="AZFU01000016">
    <property type="protein sequence ID" value="KRM05009.1"/>
    <property type="molecule type" value="Genomic_DNA"/>
</dbReference>
<evidence type="ECO:0000313" key="3">
    <source>
        <dbReference type="EMBL" id="KRM05009.1"/>
    </source>
</evidence>
<protein>
    <recommendedName>
        <fullName evidence="5">Protease</fullName>
    </recommendedName>
</protein>
<feature type="domain" description="Peptidase M16 C-terminal" evidence="2">
    <location>
        <begin position="164"/>
        <end position="327"/>
    </location>
</feature>